<dbReference type="Pfam" id="PF00069">
    <property type="entry name" value="Pkinase"/>
    <property type="match status" value="1"/>
</dbReference>
<dbReference type="InterPro" id="IPR036181">
    <property type="entry name" value="MIT_dom_sf"/>
</dbReference>
<reference evidence="4" key="1">
    <citation type="submission" date="2025-08" db="UniProtKB">
        <authorList>
            <consortium name="RefSeq"/>
        </authorList>
    </citation>
    <scope>IDENTIFICATION</scope>
</reference>
<feature type="region of interest" description="Disordered" evidence="1">
    <location>
        <begin position="384"/>
        <end position="407"/>
    </location>
</feature>
<proteinExistence type="predicted"/>
<dbReference type="AlphaFoldDB" id="A0A6P8GM69"/>
<keyword evidence="4" id="KW-0808">Transferase</keyword>
<dbReference type="GO" id="GO:0004672">
    <property type="term" value="F:protein kinase activity"/>
    <property type="evidence" value="ECO:0007669"/>
    <property type="project" value="InterPro"/>
</dbReference>
<dbReference type="SMART" id="SM00745">
    <property type="entry name" value="MIT"/>
    <property type="match status" value="1"/>
</dbReference>
<organism evidence="3 4">
    <name type="scientific">Clupea harengus</name>
    <name type="common">Atlantic herring</name>
    <dbReference type="NCBI Taxonomy" id="7950"/>
    <lineage>
        <taxon>Eukaryota</taxon>
        <taxon>Metazoa</taxon>
        <taxon>Chordata</taxon>
        <taxon>Craniata</taxon>
        <taxon>Vertebrata</taxon>
        <taxon>Euteleostomi</taxon>
        <taxon>Actinopterygii</taxon>
        <taxon>Neopterygii</taxon>
        <taxon>Teleostei</taxon>
        <taxon>Clupei</taxon>
        <taxon>Clupeiformes</taxon>
        <taxon>Clupeoidei</taxon>
        <taxon>Clupeidae</taxon>
        <taxon>Clupea</taxon>
    </lineage>
</organism>
<keyword evidence="4" id="KW-0418">Kinase</keyword>
<dbReference type="Pfam" id="PF04212">
    <property type="entry name" value="MIT"/>
    <property type="match status" value="1"/>
</dbReference>
<sequence length="746" mass="83025">MAKTDYLVDAARQIRMALDREVGEDYEAAFNYYKKGVDLLLNGIQADPNKERREAVKRKTTQYLKRAEDIFISHLQNSYQKGGSQMEQGYSSLRFRPIRHLNSPVEDLKMYKVVGIIDKVLTVQSLVCKETFVVKSLPKSSGNSRDRPTIIPQNVPFMVKLVRYYVSEDSLYLHLEHVKGGRLLSKLHKLRGQAAKEHPDCSRTSQHKIRLKNSYTSPAISREYGQDEGQNVRITKPTEGEPPDSDSPASWYEAQHRLENCRTHSYSEETGCLQHSKLGILDVKSNQELINAAKTPGELPTITSHQDPALPMHLSSHPDQRESPNRTSEPPINHTEPDIHRSELDMACNPSDPLHKCGTCRVLHSGGDCAVDNVQTSLPLSKRTYSTPKTQSQYSGIMPAQTSQGPAKEVNGIISDNPPSTTQKQMSNGEMGTAVVEPVSFPRDMNSEVKGEAINPRCNRTSSSGTFWSQTVSHIHDFGMLHMADSAGRLLGDISEERLRKPEEEEGWGNLGLLDKEKLQEKKLESGLGSASSSLSSDTYTPNETRVCDMEQIIEVDGWCHIPQLNRQVSRREPQYGPWGLPEADVRTWGAQILVALESLHDQGIICCDLNPNNILLSSSGKVCLTYFGQWSEVQPKVCQKAMEQMYCAPEIGGMAKVTEACDWWSLGVLLFELLTGMPLWQCHPTAVDSHTQLLIPDHLSTAAASLLTELLQFDAGYRLGSGGGGVSDIKCHPFFNSVAWPSLDS</sequence>
<dbReference type="SUPFAM" id="SSF116846">
    <property type="entry name" value="MIT domain"/>
    <property type="match status" value="1"/>
</dbReference>
<dbReference type="SUPFAM" id="SSF56112">
    <property type="entry name" value="Protein kinase-like (PK-like)"/>
    <property type="match status" value="2"/>
</dbReference>
<dbReference type="GO" id="GO:0005524">
    <property type="term" value="F:ATP binding"/>
    <property type="evidence" value="ECO:0007669"/>
    <property type="project" value="InterPro"/>
</dbReference>
<dbReference type="CTD" id="83694"/>
<dbReference type="Gene3D" id="1.10.510.10">
    <property type="entry name" value="Transferase(Phosphotransferase) domain 1"/>
    <property type="match status" value="1"/>
</dbReference>
<protein>
    <submittedName>
        <fullName evidence="4">Ribosomal protein S6 kinase delta-1 isoform X1</fullName>
    </submittedName>
</protein>
<dbReference type="InterPro" id="IPR000719">
    <property type="entry name" value="Prot_kinase_dom"/>
</dbReference>
<dbReference type="SMART" id="SM00220">
    <property type="entry name" value="S_TKc"/>
    <property type="match status" value="1"/>
</dbReference>
<dbReference type="Proteomes" id="UP000515152">
    <property type="component" value="Chromosome 14"/>
</dbReference>
<dbReference type="PANTHER" id="PTHR15508">
    <property type="entry name" value="RIBOSOMAL PROTEIN S6 KINASE"/>
    <property type="match status" value="1"/>
</dbReference>
<dbReference type="OrthoDB" id="1278353at2759"/>
<dbReference type="InterPro" id="IPR011009">
    <property type="entry name" value="Kinase-like_dom_sf"/>
</dbReference>
<evidence type="ECO:0000259" key="2">
    <source>
        <dbReference type="PROSITE" id="PS50011"/>
    </source>
</evidence>
<dbReference type="RefSeq" id="XP_031436557.1">
    <property type="nucleotide sequence ID" value="XM_031580697.2"/>
</dbReference>
<dbReference type="GeneID" id="105909404"/>
<dbReference type="PROSITE" id="PS50011">
    <property type="entry name" value="PROTEIN_KINASE_DOM"/>
    <property type="match status" value="1"/>
</dbReference>
<name>A0A6P8GM69_CLUHA</name>
<evidence type="ECO:0000313" key="3">
    <source>
        <dbReference type="Proteomes" id="UP000515152"/>
    </source>
</evidence>
<feature type="domain" description="Protein kinase" evidence="2">
    <location>
        <begin position="467"/>
        <end position="736"/>
    </location>
</feature>
<feature type="region of interest" description="Disordered" evidence="1">
    <location>
        <begin position="298"/>
        <end position="334"/>
    </location>
</feature>
<dbReference type="CDD" id="cd02677">
    <property type="entry name" value="MIT_SNX15"/>
    <property type="match status" value="1"/>
</dbReference>
<evidence type="ECO:0000313" key="4">
    <source>
        <dbReference type="RefSeq" id="XP_031436557.1"/>
    </source>
</evidence>
<accession>A0A6P8GM69</accession>
<dbReference type="InterPro" id="IPR007330">
    <property type="entry name" value="MIT_dom"/>
</dbReference>
<dbReference type="InterPro" id="IPR051866">
    <property type="entry name" value="Intracell_Sig-Traffick_Protein"/>
</dbReference>
<feature type="region of interest" description="Disordered" evidence="1">
    <location>
        <begin position="220"/>
        <end position="250"/>
    </location>
</feature>
<evidence type="ECO:0000256" key="1">
    <source>
        <dbReference type="SAM" id="MobiDB-lite"/>
    </source>
</evidence>
<dbReference type="Gene3D" id="1.20.58.80">
    <property type="entry name" value="Phosphotransferase system, lactose/cellobiose-type IIA subunit"/>
    <property type="match status" value="1"/>
</dbReference>
<feature type="compositionally biased region" description="Polar residues" evidence="1">
    <location>
        <begin position="384"/>
        <end position="405"/>
    </location>
</feature>
<keyword evidence="3" id="KW-1185">Reference proteome</keyword>
<dbReference type="PANTHER" id="PTHR15508:SF4">
    <property type="entry name" value="RIBOSOMAL PROTEIN S6 KINASE-LIKE 1"/>
    <property type="match status" value="1"/>
</dbReference>
<gene>
    <name evidence="4" type="primary">rps6kl1</name>
</gene>